<keyword evidence="5 8" id="KW-1133">Transmembrane helix</keyword>
<evidence type="ECO:0000256" key="7">
    <source>
        <dbReference type="SAM" id="MobiDB-lite"/>
    </source>
</evidence>
<keyword evidence="2" id="KW-0813">Transport</keyword>
<sequence length="677" mass="71240">MRGLGEAGRSAWRATRAGFTSLRGSPRELWIVFVLKVFESYNYFSLSRLFTLYLTEEFGVSDIRAGTLYGLWGTLLTLYGFALGGMIDVLGVKGSLVTCFVLNIASRLMMAATTSSTMFLAMLLGPNAVAGALGVPVMTIGVKRFTQVGNRGFAFSLFYSLMNVAALSQGMLMDFFRIGPLRRGFRIPSLPERSLLNNGSRLFLASGCVTSLIGLFITFTLGDSSPAPPKRPASEAGDDSVHSRRTDSSNELELPSTTSSPDAPLLGPAAGVDMPGGSSGSGAGGSSLPRHRLAAAAGKADADSEYTASGPLAATGTALGQLEGWRQRMADLLQGMAAVLASRGFYKYLCMCMFTVCLKQVFRHLDATLPKYQLRAFGCDTPVGLIYSINPAMIVLLVPVVGAMTTDLPHFDMIHYGGWVSALSPFLIVAFNTEWSTAAFVALLSLGEAIWSPRWYDYSMGVAPDGREGIFTALASAPLFAAMLPTGMVSGALLQRFCPDNGQCGDRTPDSDGSDAGSAAAQAGRRLLALLSHSGSGSSTSSTGGGPRRWLGGMAAAAAAPLLGAVSGDAAPGPVPGGSYCDGRRLWAIVGAITVSSPLLVLFTQHWLRPDPRDFHKLDAVTQGVRPSTTDGEAFDTNEADPLGLLENVMEARTLHDAERGGNSGSAPRSRPASGTQ</sequence>
<dbReference type="PANTHER" id="PTHR23517:SF3">
    <property type="entry name" value="INTEGRAL MEMBRANE TRANSPORT PROTEIN"/>
    <property type="match status" value="1"/>
</dbReference>
<evidence type="ECO:0000313" key="9">
    <source>
        <dbReference type="EMBL" id="PSC67761.1"/>
    </source>
</evidence>
<dbReference type="GO" id="GO:0022857">
    <property type="term" value="F:transmembrane transporter activity"/>
    <property type="evidence" value="ECO:0007669"/>
    <property type="project" value="InterPro"/>
</dbReference>
<dbReference type="Pfam" id="PF07690">
    <property type="entry name" value="MFS_1"/>
    <property type="match status" value="1"/>
</dbReference>
<comment type="caution">
    <text evidence="9">The sequence shown here is derived from an EMBL/GenBank/DDBJ whole genome shotgun (WGS) entry which is preliminary data.</text>
</comment>
<name>A0A2P6V0Z5_9CHLO</name>
<feature type="transmembrane region" description="Helical" evidence="8">
    <location>
        <begin position="202"/>
        <end position="222"/>
    </location>
</feature>
<protein>
    <submittedName>
        <fullName evidence="9">MFS general substrate transporter</fullName>
    </submittedName>
</protein>
<keyword evidence="6 8" id="KW-0472">Membrane</keyword>
<feature type="region of interest" description="Disordered" evidence="7">
    <location>
        <begin position="225"/>
        <end position="289"/>
    </location>
</feature>
<dbReference type="Proteomes" id="UP000239649">
    <property type="component" value="Unassembled WGS sequence"/>
</dbReference>
<keyword evidence="10" id="KW-1185">Reference proteome</keyword>
<gene>
    <name evidence="9" type="ORF">C2E20_8576</name>
</gene>
<feature type="transmembrane region" description="Helical" evidence="8">
    <location>
        <begin position="422"/>
        <end position="446"/>
    </location>
</feature>
<dbReference type="AlphaFoldDB" id="A0A2P6V0Z5"/>
<evidence type="ECO:0000313" key="10">
    <source>
        <dbReference type="Proteomes" id="UP000239649"/>
    </source>
</evidence>
<dbReference type="InterPro" id="IPR050171">
    <property type="entry name" value="MFS_Transporters"/>
</dbReference>
<evidence type="ECO:0000256" key="3">
    <source>
        <dbReference type="ARBA" id="ARBA00022475"/>
    </source>
</evidence>
<feature type="transmembrane region" description="Helical" evidence="8">
    <location>
        <begin position="153"/>
        <end position="176"/>
    </location>
</feature>
<dbReference type="STRING" id="554055.A0A2P6V0Z5"/>
<dbReference type="GO" id="GO:0005886">
    <property type="term" value="C:plasma membrane"/>
    <property type="evidence" value="ECO:0007669"/>
    <property type="project" value="UniProtKB-SubCell"/>
</dbReference>
<evidence type="ECO:0000256" key="5">
    <source>
        <dbReference type="ARBA" id="ARBA00022989"/>
    </source>
</evidence>
<dbReference type="Gene3D" id="1.20.1250.20">
    <property type="entry name" value="MFS general substrate transporter like domains"/>
    <property type="match status" value="1"/>
</dbReference>
<keyword evidence="3" id="KW-1003">Cell membrane</keyword>
<evidence type="ECO:0000256" key="1">
    <source>
        <dbReference type="ARBA" id="ARBA00004651"/>
    </source>
</evidence>
<dbReference type="PANTHER" id="PTHR23517">
    <property type="entry name" value="RESISTANCE PROTEIN MDTM, PUTATIVE-RELATED-RELATED"/>
    <property type="match status" value="1"/>
</dbReference>
<dbReference type="EMBL" id="LHPF02000048">
    <property type="protein sequence ID" value="PSC67761.1"/>
    <property type="molecule type" value="Genomic_DNA"/>
</dbReference>
<accession>A0A2P6V0Z5</accession>
<reference evidence="9 10" key="1">
    <citation type="journal article" date="2018" name="Plant J.">
        <title>Genome sequences of Chlorella sorokiniana UTEX 1602 and Micractinium conductrix SAG 241.80: implications to maltose excretion by a green alga.</title>
        <authorList>
            <person name="Arriola M.B."/>
            <person name="Velmurugan N."/>
            <person name="Zhang Y."/>
            <person name="Plunkett M.H."/>
            <person name="Hondzo H."/>
            <person name="Barney B.M."/>
        </authorList>
    </citation>
    <scope>NUCLEOTIDE SEQUENCE [LARGE SCALE GENOMIC DNA]</scope>
    <source>
        <strain evidence="9 10">SAG 241.80</strain>
    </source>
</reference>
<comment type="subcellular location">
    <subcellularLocation>
        <location evidence="1">Cell membrane</location>
        <topology evidence="1">Multi-pass membrane protein</topology>
    </subcellularLocation>
</comment>
<evidence type="ECO:0000256" key="8">
    <source>
        <dbReference type="SAM" id="Phobius"/>
    </source>
</evidence>
<dbReference type="SUPFAM" id="SSF103473">
    <property type="entry name" value="MFS general substrate transporter"/>
    <property type="match status" value="1"/>
</dbReference>
<evidence type="ECO:0000256" key="6">
    <source>
        <dbReference type="ARBA" id="ARBA00023136"/>
    </source>
</evidence>
<dbReference type="OrthoDB" id="566532at2759"/>
<dbReference type="InterPro" id="IPR011701">
    <property type="entry name" value="MFS"/>
</dbReference>
<feature type="transmembrane region" description="Helical" evidence="8">
    <location>
        <begin position="383"/>
        <end position="402"/>
    </location>
</feature>
<feature type="transmembrane region" description="Helical" evidence="8">
    <location>
        <begin position="117"/>
        <end position="141"/>
    </location>
</feature>
<feature type="compositionally biased region" description="Basic and acidic residues" evidence="7">
    <location>
        <begin position="239"/>
        <end position="248"/>
    </location>
</feature>
<dbReference type="InterPro" id="IPR036259">
    <property type="entry name" value="MFS_trans_sf"/>
</dbReference>
<evidence type="ECO:0000256" key="2">
    <source>
        <dbReference type="ARBA" id="ARBA00022448"/>
    </source>
</evidence>
<proteinExistence type="predicted"/>
<organism evidence="9 10">
    <name type="scientific">Micractinium conductrix</name>
    <dbReference type="NCBI Taxonomy" id="554055"/>
    <lineage>
        <taxon>Eukaryota</taxon>
        <taxon>Viridiplantae</taxon>
        <taxon>Chlorophyta</taxon>
        <taxon>core chlorophytes</taxon>
        <taxon>Trebouxiophyceae</taxon>
        <taxon>Chlorellales</taxon>
        <taxon>Chlorellaceae</taxon>
        <taxon>Chlorella clade</taxon>
        <taxon>Micractinium</taxon>
    </lineage>
</organism>
<feature type="transmembrane region" description="Helical" evidence="8">
    <location>
        <begin position="586"/>
        <end position="608"/>
    </location>
</feature>
<keyword evidence="4 8" id="KW-0812">Transmembrane</keyword>
<feature type="transmembrane region" description="Helical" evidence="8">
    <location>
        <begin position="78"/>
        <end position="105"/>
    </location>
</feature>
<feature type="region of interest" description="Disordered" evidence="7">
    <location>
        <begin position="653"/>
        <end position="677"/>
    </location>
</feature>
<evidence type="ECO:0000256" key="4">
    <source>
        <dbReference type="ARBA" id="ARBA00022692"/>
    </source>
</evidence>
<feature type="compositionally biased region" description="Polar residues" evidence="7">
    <location>
        <begin position="249"/>
        <end position="261"/>
    </location>
</feature>